<evidence type="ECO:0000313" key="1">
    <source>
        <dbReference type="EMBL" id="TPP67874.1"/>
    </source>
</evidence>
<reference evidence="1 2" key="1">
    <citation type="submission" date="2019-04" db="EMBL/GenBank/DDBJ databases">
        <title>Annotation for the trematode Fasciola gigantica.</title>
        <authorList>
            <person name="Choi Y.-J."/>
        </authorList>
    </citation>
    <scope>NUCLEOTIDE SEQUENCE [LARGE SCALE GENOMIC DNA]</scope>
    <source>
        <strain evidence="1">Uganda_cow_1</strain>
    </source>
</reference>
<keyword evidence="1" id="KW-0067">ATP-binding</keyword>
<dbReference type="AlphaFoldDB" id="A0A504Z2I6"/>
<dbReference type="STRING" id="46835.A0A504Z2I6"/>
<gene>
    <name evidence="1" type="ORF">FGIG_09592</name>
</gene>
<comment type="caution">
    <text evidence="1">The sequence shown here is derived from an EMBL/GenBank/DDBJ whole genome shotgun (WGS) entry which is preliminary data.</text>
</comment>
<dbReference type="EMBL" id="SUNJ01000122">
    <property type="protein sequence ID" value="TPP67874.1"/>
    <property type="molecule type" value="Genomic_DNA"/>
</dbReference>
<dbReference type="PANTHER" id="PTHR11472:SF41">
    <property type="entry name" value="ATP-DEPENDENT DNA HELICASE DDX11-RELATED"/>
    <property type="match status" value="1"/>
</dbReference>
<protein>
    <submittedName>
        <fullName evidence="1">Putative chl1 helicase</fullName>
    </submittedName>
</protein>
<dbReference type="GO" id="GO:0005634">
    <property type="term" value="C:nucleus"/>
    <property type="evidence" value="ECO:0007669"/>
    <property type="project" value="TreeGrafter"/>
</dbReference>
<dbReference type="Proteomes" id="UP000316759">
    <property type="component" value="Unassembled WGS sequence"/>
</dbReference>
<keyword evidence="1" id="KW-0547">Nucleotide-binding</keyword>
<accession>A0A504Z2I6</accession>
<dbReference type="PANTHER" id="PTHR11472">
    <property type="entry name" value="DNA REPAIR DEAD HELICASE RAD3/XP-D SUBFAMILY MEMBER"/>
    <property type="match status" value="1"/>
</dbReference>
<dbReference type="GO" id="GO:0034085">
    <property type="term" value="P:establishment of sister chromatid cohesion"/>
    <property type="evidence" value="ECO:0007669"/>
    <property type="project" value="TreeGrafter"/>
</dbReference>
<keyword evidence="1" id="KW-0347">Helicase</keyword>
<sequence length="160" mass="17440">MGSLDASSSGLFRVQAFLQALATYEDDARVVIHPLKDPRLTESAPAATPPGSLFITVLNPGRYLRDLVRQARCVILAGGTMKPLDEYIEQVFGAAGKTAAEIVSFTCDHVIDPENQLAVFPLESWENGVQLEITYQKRWVPAVMDACGEIILQVSQHTPG</sequence>
<proteinExistence type="predicted"/>
<dbReference type="InterPro" id="IPR045028">
    <property type="entry name" value="DinG/Rad3-like"/>
</dbReference>
<organism evidence="1 2">
    <name type="scientific">Fasciola gigantica</name>
    <name type="common">Giant liver fluke</name>
    <dbReference type="NCBI Taxonomy" id="46835"/>
    <lineage>
        <taxon>Eukaryota</taxon>
        <taxon>Metazoa</taxon>
        <taxon>Spiralia</taxon>
        <taxon>Lophotrochozoa</taxon>
        <taxon>Platyhelminthes</taxon>
        <taxon>Trematoda</taxon>
        <taxon>Digenea</taxon>
        <taxon>Plagiorchiida</taxon>
        <taxon>Echinostomata</taxon>
        <taxon>Echinostomatoidea</taxon>
        <taxon>Fasciolidae</taxon>
        <taxon>Fasciola</taxon>
    </lineage>
</organism>
<name>A0A504Z2I6_FASGI</name>
<keyword evidence="2" id="KW-1185">Reference proteome</keyword>
<evidence type="ECO:0000313" key="2">
    <source>
        <dbReference type="Proteomes" id="UP000316759"/>
    </source>
</evidence>
<dbReference type="OrthoDB" id="267079at2759"/>
<keyword evidence="1" id="KW-0378">Hydrolase</keyword>
<dbReference type="GO" id="GO:0003678">
    <property type="term" value="F:DNA helicase activity"/>
    <property type="evidence" value="ECO:0007669"/>
    <property type="project" value="TreeGrafter"/>
</dbReference>